<evidence type="ECO:0000313" key="2">
    <source>
        <dbReference type="EMBL" id="KAJ4435855.1"/>
    </source>
</evidence>
<comment type="caution">
    <text evidence="2">The sequence shown here is derived from an EMBL/GenBank/DDBJ whole genome shotgun (WGS) entry which is preliminary data.</text>
</comment>
<dbReference type="EMBL" id="JAJSOF020000023">
    <property type="protein sequence ID" value="KAJ4435855.1"/>
    <property type="molecule type" value="Genomic_DNA"/>
</dbReference>
<name>A0ABQ8SQY4_PERAM</name>
<feature type="compositionally biased region" description="Basic and acidic residues" evidence="1">
    <location>
        <begin position="14"/>
        <end position="34"/>
    </location>
</feature>
<reference evidence="2 3" key="1">
    <citation type="journal article" date="2022" name="Allergy">
        <title>Genome assembly and annotation of Periplaneta americana reveal a comprehensive cockroach allergen profile.</title>
        <authorList>
            <person name="Wang L."/>
            <person name="Xiong Q."/>
            <person name="Saelim N."/>
            <person name="Wang L."/>
            <person name="Nong W."/>
            <person name="Wan A.T."/>
            <person name="Shi M."/>
            <person name="Liu X."/>
            <person name="Cao Q."/>
            <person name="Hui J.H.L."/>
            <person name="Sookrung N."/>
            <person name="Leung T.F."/>
            <person name="Tungtrongchitr A."/>
            <person name="Tsui S.K.W."/>
        </authorList>
    </citation>
    <scope>NUCLEOTIDE SEQUENCE [LARGE SCALE GENOMIC DNA]</scope>
    <source>
        <strain evidence="2">PWHHKU_190912</strain>
    </source>
</reference>
<feature type="region of interest" description="Disordered" evidence="1">
    <location>
        <begin position="1"/>
        <end position="47"/>
    </location>
</feature>
<proteinExistence type="predicted"/>
<organism evidence="2 3">
    <name type="scientific">Periplaneta americana</name>
    <name type="common">American cockroach</name>
    <name type="synonym">Blatta americana</name>
    <dbReference type="NCBI Taxonomy" id="6978"/>
    <lineage>
        <taxon>Eukaryota</taxon>
        <taxon>Metazoa</taxon>
        <taxon>Ecdysozoa</taxon>
        <taxon>Arthropoda</taxon>
        <taxon>Hexapoda</taxon>
        <taxon>Insecta</taxon>
        <taxon>Pterygota</taxon>
        <taxon>Neoptera</taxon>
        <taxon>Polyneoptera</taxon>
        <taxon>Dictyoptera</taxon>
        <taxon>Blattodea</taxon>
        <taxon>Blattoidea</taxon>
        <taxon>Blattidae</taxon>
        <taxon>Blattinae</taxon>
        <taxon>Periplaneta</taxon>
    </lineage>
</organism>
<gene>
    <name evidence="2" type="ORF">ANN_18474</name>
</gene>
<keyword evidence="3" id="KW-1185">Reference proteome</keyword>
<sequence>MAKWTERGLGSHSAETEEKEEKELVGSLAEKKLSTEGCTGRNGEREKSLGRAANDVNSCLQAATELGPHGMLSVAGGSALFWVHDSLRDGLRDHGKDALISPLPDWSGREAVAKFREATGHDCLAGHLRRLEILASPQCMLCSIPVIMDSKHIMCCPSLSVTGFVDRYLEARDKMMKHLPTNSELRSGAESIVAGCPLLAGRAGFSLPVQFRAQKVTRWAIVAQQSGRSFSVIFVKCAATAHVFSLCPHELSYLVQRPLPHRTIFEHELLALSGMWAL</sequence>
<protein>
    <submittedName>
        <fullName evidence="2">Uncharacterized protein</fullName>
    </submittedName>
</protein>
<dbReference type="Proteomes" id="UP001148838">
    <property type="component" value="Unassembled WGS sequence"/>
</dbReference>
<evidence type="ECO:0000313" key="3">
    <source>
        <dbReference type="Proteomes" id="UP001148838"/>
    </source>
</evidence>
<evidence type="ECO:0000256" key="1">
    <source>
        <dbReference type="SAM" id="MobiDB-lite"/>
    </source>
</evidence>
<accession>A0ABQ8SQY4</accession>